<sequence length="291" mass="30646">MTKEAFQKLTSRLVLLDGATGSNLMAAGMPRGVCTEAWILDHKEIITSLQKAYVEAGSQIIYAPTFGGNRMNLRMHGLEKDLENINRTLVSYAREAAGDKALVAGDITTSGKIPEADPAYTYMDAFEMYQEQIGILWDAGVDCIVAETMISIEETLAAVDAASTVCSLPVLCSMTIESDGTIFGGGNAIEAAAALESAGACAVGVNCSVGPDQLVSVIRNIKENVSIPVIAKPNAGIPVIDDQGNAVYTMNAADFARHMKVLTENGAGIIGGCCGTTPEYIRETACILGLR</sequence>
<dbReference type="GO" id="GO:0008270">
    <property type="term" value="F:zinc ion binding"/>
    <property type="evidence" value="ECO:0007669"/>
    <property type="project" value="InterPro"/>
</dbReference>
<evidence type="ECO:0000256" key="4">
    <source>
        <dbReference type="PROSITE-ProRule" id="PRU00333"/>
    </source>
</evidence>
<reference evidence="6" key="2">
    <citation type="submission" date="2021-04" db="EMBL/GenBank/DDBJ databases">
        <authorList>
            <person name="Gilroy R."/>
        </authorList>
    </citation>
    <scope>NUCLEOTIDE SEQUENCE</scope>
    <source>
        <strain evidence="6">14324</strain>
    </source>
</reference>
<keyword evidence="3 4" id="KW-0862">Zinc</keyword>
<dbReference type="InterPro" id="IPR017226">
    <property type="entry name" value="BHMT-like"/>
</dbReference>
<evidence type="ECO:0000256" key="1">
    <source>
        <dbReference type="ARBA" id="ARBA00022603"/>
    </source>
</evidence>
<comment type="cofactor">
    <cofactor evidence="3">
        <name>Zn(2+)</name>
        <dbReference type="ChEBI" id="CHEBI:29105"/>
    </cofactor>
    <text evidence="3">Binds 1 zinc ion per subunit.</text>
</comment>
<dbReference type="InterPro" id="IPR036589">
    <property type="entry name" value="HCY_dom_sf"/>
</dbReference>
<dbReference type="InterPro" id="IPR003726">
    <property type="entry name" value="HCY_dom"/>
</dbReference>
<dbReference type="PANTHER" id="PTHR11103">
    <property type="entry name" value="SLR1189 PROTEIN"/>
    <property type="match status" value="1"/>
</dbReference>
<dbReference type="Pfam" id="PF02574">
    <property type="entry name" value="S-methyl_trans"/>
    <property type="match status" value="1"/>
</dbReference>
<dbReference type="GO" id="GO:0032259">
    <property type="term" value="P:methylation"/>
    <property type="evidence" value="ECO:0007669"/>
    <property type="project" value="UniProtKB-KW"/>
</dbReference>
<evidence type="ECO:0000256" key="2">
    <source>
        <dbReference type="ARBA" id="ARBA00022679"/>
    </source>
</evidence>
<name>A0A9D2DTR9_9FIRM</name>
<gene>
    <name evidence="6" type="ORF">IAA21_09850</name>
</gene>
<dbReference type="PROSITE" id="PS50970">
    <property type="entry name" value="HCY"/>
    <property type="match status" value="1"/>
</dbReference>
<dbReference type="Gene3D" id="3.20.20.330">
    <property type="entry name" value="Homocysteine-binding-like domain"/>
    <property type="match status" value="1"/>
</dbReference>
<organism evidence="6 7">
    <name type="scientific">Candidatus Blautia faecigallinarum</name>
    <dbReference type="NCBI Taxonomy" id="2838488"/>
    <lineage>
        <taxon>Bacteria</taxon>
        <taxon>Bacillati</taxon>
        <taxon>Bacillota</taxon>
        <taxon>Clostridia</taxon>
        <taxon>Lachnospirales</taxon>
        <taxon>Lachnospiraceae</taxon>
        <taxon>Blautia</taxon>
    </lineage>
</organism>
<feature type="binding site" evidence="4">
    <location>
        <position position="274"/>
    </location>
    <ligand>
        <name>Zn(2+)</name>
        <dbReference type="ChEBI" id="CHEBI:29105"/>
    </ligand>
</feature>
<feature type="binding site" evidence="4">
    <location>
        <position position="273"/>
    </location>
    <ligand>
        <name>Zn(2+)</name>
        <dbReference type="ChEBI" id="CHEBI:29105"/>
    </ligand>
</feature>
<feature type="binding site" evidence="3 4">
    <location>
        <position position="207"/>
    </location>
    <ligand>
        <name>Zn(2+)</name>
        <dbReference type="ChEBI" id="CHEBI:29105"/>
    </ligand>
</feature>
<dbReference type="GO" id="GO:0008168">
    <property type="term" value="F:methyltransferase activity"/>
    <property type="evidence" value="ECO:0007669"/>
    <property type="project" value="UniProtKB-UniRule"/>
</dbReference>
<feature type="domain" description="Hcy-binding" evidence="5">
    <location>
        <begin position="2"/>
        <end position="288"/>
    </location>
</feature>
<dbReference type="SUPFAM" id="SSF82282">
    <property type="entry name" value="Homocysteine S-methyltransferase"/>
    <property type="match status" value="1"/>
</dbReference>
<dbReference type="PIRSF" id="PIRSF037505">
    <property type="entry name" value="Betaine_HMT"/>
    <property type="match status" value="1"/>
</dbReference>
<evidence type="ECO:0000256" key="3">
    <source>
        <dbReference type="PIRSR" id="PIRSR037505-2"/>
    </source>
</evidence>
<dbReference type="AlphaFoldDB" id="A0A9D2DTR9"/>
<proteinExistence type="predicted"/>
<evidence type="ECO:0000313" key="7">
    <source>
        <dbReference type="Proteomes" id="UP000824041"/>
    </source>
</evidence>
<evidence type="ECO:0000259" key="5">
    <source>
        <dbReference type="PROSITE" id="PS50970"/>
    </source>
</evidence>
<accession>A0A9D2DTR9</accession>
<dbReference type="Proteomes" id="UP000824041">
    <property type="component" value="Unassembled WGS sequence"/>
</dbReference>
<dbReference type="PANTHER" id="PTHR11103:SF18">
    <property type="entry name" value="SLR1189 PROTEIN"/>
    <property type="match status" value="1"/>
</dbReference>
<protein>
    <submittedName>
        <fullName evidence="6">Homocysteine S-methyltransferase family protein</fullName>
    </submittedName>
</protein>
<reference evidence="6" key="1">
    <citation type="journal article" date="2021" name="PeerJ">
        <title>Extensive microbial diversity within the chicken gut microbiome revealed by metagenomics and culture.</title>
        <authorList>
            <person name="Gilroy R."/>
            <person name="Ravi A."/>
            <person name="Getino M."/>
            <person name="Pursley I."/>
            <person name="Horton D.L."/>
            <person name="Alikhan N.F."/>
            <person name="Baker D."/>
            <person name="Gharbi K."/>
            <person name="Hall N."/>
            <person name="Watson M."/>
            <person name="Adriaenssens E.M."/>
            <person name="Foster-Nyarko E."/>
            <person name="Jarju S."/>
            <person name="Secka A."/>
            <person name="Antonio M."/>
            <person name="Oren A."/>
            <person name="Chaudhuri R.R."/>
            <person name="La Ragione R."/>
            <person name="Hildebrand F."/>
            <person name="Pallen M.J."/>
        </authorList>
    </citation>
    <scope>NUCLEOTIDE SEQUENCE</scope>
    <source>
        <strain evidence="6">14324</strain>
    </source>
</reference>
<keyword evidence="1 4" id="KW-0489">Methyltransferase</keyword>
<evidence type="ECO:0000313" key="6">
    <source>
        <dbReference type="EMBL" id="HIZ23082.1"/>
    </source>
</evidence>
<comment type="caution">
    <text evidence="6">The sequence shown here is derived from an EMBL/GenBank/DDBJ whole genome shotgun (WGS) entry which is preliminary data.</text>
</comment>
<keyword evidence="2 4" id="KW-0808">Transferase</keyword>
<dbReference type="GO" id="GO:0009086">
    <property type="term" value="P:methionine biosynthetic process"/>
    <property type="evidence" value="ECO:0007669"/>
    <property type="project" value="InterPro"/>
</dbReference>
<keyword evidence="3 4" id="KW-0479">Metal-binding</keyword>
<dbReference type="EMBL" id="DXBU01000133">
    <property type="protein sequence ID" value="HIZ23082.1"/>
    <property type="molecule type" value="Genomic_DNA"/>
</dbReference>